<protein>
    <submittedName>
        <fullName evidence="1">Uncharacterized protein</fullName>
    </submittedName>
</protein>
<dbReference type="EMBL" id="VSSQ01000316">
    <property type="protein sequence ID" value="MPL90901.1"/>
    <property type="molecule type" value="Genomic_DNA"/>
</dbReference>
<gene>
    <name evidence="1" type="ORF">SDC9_36959</name>
</gene>
<organism evidence="1">
    <name type="scientific">bioreactor metagenome</name>
    <dbReference type="NCBI Taxonomy" id="1076179"/>
    <lineage>
        <taxon>unclassified sequences</taxon>
        <taxon>metagenomes</taxon>
        <taxon>ecological metagenomes</taxon>
    </lineage>
</organism>
<sequence length="393" mass="41485">MARKIYLVDIDLNRNQLVQVRIENLATAPASPLAGQMYFDTTLNKLRVWSGTAWLTMDDLNDPRTPKSHVLATATALGAEHTISGASVGHVLRAFSATDARMQQLAHSDLGEIGSNTHAQIDTHIGTANIHRELNDNLTSTTNLWSASKINDLISALQNAVTGALVFKGGYDAATNSPNLTTPAAGAVLQGYTYVVTVAGSFHGEAVQVGDMIIAKQDNPTTLAHWTLVNKNIPDILDASETQKGIVELATGAESLTGTDNTRAVHPEGLKHTLDNRPATTTQLGLIELATQAEVSAGTDTERAVTPATLAGVLNVGGSISLARKYSQVLSTSATSYTINHGLATQNVQVSVRDTATPFAEVEVDVTIPNSTSVVIAFNTAPTANKYQVTVIG</sequence>
<comment type="caution">
    <text evidence="1">The sequence shown here is derived from an EMBL/GenBank/DDBJ whole genome shotgun (WGS) entry which is preliminary data.</text>
</comment>
<reference evidence="1" key="1">
    <citation type="submission" date="2019-08" db="EMBL/GenBank/DDBJ databases">
        <authorList>
            <person name="Kucharzyk K."/>
            <person name="Murdoch R.W."/>
            <person name="Higgins S."/>
            <person name="Loffler F."/>
        </authorList>
    </citation>
    <scope>NUCLEOTIDE SEQUENCE</scope>
</reference>
<proteinExistence type="predicted"/>
<evidence type="ECO:0000313" key="1">
    <source>
        <dbReference type="EMBL" id="MPL90901.1"/>
    </source>
</evidence>
<accession>A0A644VHZ4</accession>
<dbReference type="AlphaFoldDB" id="A0A644VHZ4"/>
<name>A0A644VHZ4_9ZZZZ</name>